<dbReference type="Gene3D" id="3.40.50.300">
    <property type="entry name" value="P-loop containing nucleotide triphosphate hydrolases"/>
    <property type="match status" value="1"/>
</dbReference>
<dbReference type="STRING" id="1797197.A2Y75_02490"/>
<evidence type="ECO:0000256" key="1">
    <source>
        <dbReference type="ARBA" id="ARBA00004202"/>
    </source>
</evidence>
<dbReference type="PANTHER" id="PTHR42711">
    <property type="entry name" value="ABC TRANSPORTER ATP-BINDING PROTEIN"/>
    <property type="match status" value="1"/>
</dbReference>
<dbReference type="GO" id="GO:0005524">
    <property type="term" value="F:ATP binding"/>
    <property type="evidence" value="ECO:0007669"/>
    <property type="project" value="UniProtKB-KW"/>
</dbReference>
<accession>A0A1F2WTG2</accession>
<name>A0A1F2WTG2_9ACTN</name>
<dbReference type="AlphaFoldDB" id="A0A1F2WTG2"/>
<keyword evidence="3" id="KW-0813">Transport</keyword>
<evidence type="ECO:0000256" key="4">
    <source>
        <dbReference type="ARBA" id="ARBA00022741"/>
    </source>
</evidence>
<evidence type="ECO:0000259" key="7">
    <source>
        <dbReference type="PROSITE" id="PS50893"/>
    </source>
</evidence>
<organism evidence="8 9">
    <name type="scientific">Candidatus Solincola sediminis</name>
    <dbReference type="NCBI Taxonomy" id="1797199"/>
    <lineage>
        <taxon>Bacteria</taxon>
        <taxon>Bacillati</taxon>
        <taxon>Actinomycetota</taxon>
        <taxon>Candidatus Geothermincolia</taxon>
        <taxon>Candidatus Geothermincolales</taxon>
        <taxon>Candidatus Geothermincolaceae</taxon>
        <taxon>Candidatus Solincola</taxon>
    </lineage>
</organism>
<protein>
    <recommendedName>
        <fullName evidence="7">ABC transporter domain-containing protein</fullName>
    </recommendedName>
</protein>
<dbReference type="GO" id="GO:0016887">
    <property type="term" value="F:ATP hydrolysis activity"/>
    <property type="evidence" value="ECO:0007669"/>
    <property type="project" value="InterPro"/>
</dbReference>
<evidence type="ECO:0000256" key="5">
    <source>
        <dbReference type="ARBA" id="ARBA00022840"/>
    </source>
</evidence>
<reference evidence="8 9" key="1">
    <citation type="journal article" date="2016" name="Nat. Commun.">
        <title>Thousands of microbial genomes shed light on interconnected biogeochemical processes in an aquifer system.</title>
        <authorList>
            <person name="Anantharaman K."/>
            <person name="Brown C.T."/>
            <person name="Hug L.A."/>
            <person name="Sharon I."/>
            <person name="Castelle C.J."/>
            <person name="Probst A.J."/>
            <person name="Thomas B.C."/>
            <person name="Singh A."/>
            <person name="Wilkins M.J."/>
            <person name="Karaoz U."/>
            <person name="Brodie E.L."/>
            <person name="Williams K.H."/>
            <person name="Hubbard S.S."/>
            <person name="Banfield J.F."/>
        </authorList>
    </citation>
    <scope>NUCLEOTIDE SEQUENCE [LARGE SCALE GENOMIC DNA]</scope>
</reference>
<dbReference type="SMART" id="SM00382">
    <property type="entry name" value="AAA"/>
    <property type="match status" value="1"/>
</dbReference>
<comment type="caution">
    <text evidence="8">The sequence shown here is derived from an EMBL/GenBank/DDBJ whole genome shotgun (WGS) entry which is preliminary data.</text>
</comment>
<proteinExistence type="inferred from homology"/>
<dbReference type="PANTHER" id="PTHR42711:SF5">
    <property type="entry name" value="ABC TRANSPORTER ATP-BINDING PROTEIN NATA"/>
    <property type="match status" value="1"/>
</dbReference>
<evidence type="ECO:0000313" key="9">
    <source>
        <dbReference type="Proteomes" id="UP000177876"/>
    </source>
</evidence>
<evidence type="ECO:0000256" key="6">
    <source>
        <dbReference type="ARBA" id="ARBA00023251"/>
    </source>
</evidence>
<dbReference type="Pfam" id="PF00005">
    <property type="entry name" value="ABC_tran"/>
    <property type="match status" value="1"/>
</dbReference>
<evidence type="ECO:0000313" key="8">
    <source>
        <dbReference type="EMBL" id="OFW60171.1"/>
    </source>
</evidence>
<evidence type="ECO:0000256" key="3">
    <source>
        <dbReference type="ARBA" id="ARBA00022448"/>
    </source>
</evidence>
<dbReference type="CDD" id="cd03230">
    <property type="entry name" value="ABC_DR_subfamily_A"/>
    <property type="match status" value="1"/>
</dbReference>
<dbReference type="EMBL" id="MELK01000006">
    <property type="protein sequence ID" value="OFW60171.1"/>
    <property type="molecule type" value="Genomic_DNA"/>
</dbReference>
<comment type="subcellular location">
    <subcellularLocation>
        <location evidence="1">Cell membrane</location>
        <topology evidence="1">Peripheral membrane protein</topology>
    </subcellularLocation>
</comment>
<keyword evidence="5" id="KW-0067">ATP-binding</keyword>
<dbReference type="SUPFAM" id="SSF52540">
    <property type="entry name" value="P-loop containing nucleoside triphosphate hydrolases"/>
    <property type="match status" value="1"/>
</dbReference>
<keyword evidence="4" id="KW-0547">Nucleotide-binding</keyword>
<dbReference type="InterPro" id="IPR050763">
    <property type="entry name" value="ABC_transporter_ATP-binding"/>
</dbReference>
<dbReference type="InterPro" id="IPR017871">
    <property type="entry name" value="ABC_transporter-like_CS"/>
</dbReference>
<dbReference type="GO" id="GO:0005886">
    <property type="term" value="C:plasma membrane"/>
    <property type="evidence" value="ECO:0007669"/>
    <property type="project" value="UniProtKB-SubCell"/>
</dbReference>
<feature type="domain" description="ABC transporter" evidence="7">
    <location>
        <begin position="6"/>
        <end position="231"/>
    </location>
</feature>
<evidence type="ECO:0000256" key="2">
    <source>
        <dbReference type="ARBA" id="ARBA00005417"/>
    </source>
</evidence>
<dbReference type="PROSITE" id="PS50893">
    <property type="entry name" value="ABC_TRANSPORTER_2"/>
    <property type="match status" value="1"/>
</dbReference>
<dbReference type="Proteomes" id="UP000177876">
    <property type="component" value="Unassembled WGS sequence"/>
</dbReference>
<dbReference type="GO" id="GO:0046677">
    <property type="term" value="P:response to antibiotic"/>
    <property type="evidence" value="ECO:0007669"/>
    <property type="project" value="UniProtKB-KW"/>
</dbReference>
<dbReference type="InterPro" id="IPR027417">
    <property type="entry name" value="P-loop_NTPase"/>
</dbReference>
<dbReference type="InterPro" id="IPR003439">
    <property type="entry name" value="ABC_transporter-like_ATP-bd"/>
</dbReference>
<comment type="similarity">
    <text evidence="2">Belongs to the ABC transporter superfamily.</text>
</comment>
<gene>
    <name evidence="8" type="ORF">A2Y75_02490</name>
</gene>
<sequence>MADKAIETHGLTKYYGKSPGVLNLDLEVNTGEIFGFLGPNGSGKTTTIRLLVSLLYPTSGSIRILGYDIACSSLDIRRRIGYIPGEVRLFQELTGTEALRLLESFQPDRPSIFKDDLIQRFDFDPSRKIKQYSSGNKQKLAIIQAFMQDPELLILDEPTATLDPLMRHLFYELVKEFRDRGRTIFISSHILPEMEDTCDRVGIIRKGRLATVEDVKSLEAKKLRHAEFVLTSEPMPEELHFSSAKISRIDGPRFRADISGDMDLFIKELSRLQVSDLQVDHASLEEVFLEFYREEENDQP</sequence>
<keyword evidence="6" id="KW-0046">Antibiotic resistance</keyword>
<dbReference type="PROSITE" id="PS00211">
    <property type="entry name" value="ABC_TRANSPORTER_1"/>
    <property type="match status" value="1"/>
</dbReference>
<dbReference type="InterPro" id="IPR003593">
    <property type="entry name" value="AAA+_ATPase"/>
</dbReference>